<feature type="binding site" description="axial binding residue" evidence="12">
    <location>
        <position position="91"/>
    </location>
    <ligand>
        <name>heme</name>
        <dbReference type="ChEBI" id="CHEBI:30413"/>
        <note>ligand shared with second transmembrane subunit</note>
    </ligand>
    <ligandPart>
        <name>Fe</name>
        <dbReference type="ChEBI" id="CHEBI:18248"/>
    </ligandPart>
</feature>
<gene>
    <name evidence="15" type="primary">sdhC</name>
</gene>
<evidence type="ECO:0000313" key="14">
    <source>
        <dbReference type="Proteomes" id="UP000675920"/>
    </source>
</evidence>
<dbReference type="PANTHER" id="PTHR10978">
    <property type="entry name" value="SUCCINATE DEHYDROGENASE CYTOCHROME B560 SUBUNIT"/>
    <property type="match status" value="1"/>
</dbReference>
<comment type="similarity">
    <text evidence="3">Belongs to the cytochrome b560 family.</text>
</comment>
<reference evidence="15" key="1">
    <citation type="submission" date="2025-08" db="UniProtKB">
        <authorList>
            <consortium name="RefSeq"/>
        </authorList>
    </citation>
    <scope>IDENTIFICATION</scope>
</reference>
<protein>
    <recommendedName>
        <fullName evidence="4">Succinate dehydrogenase cytochrome b556 subunit</fullName>
    </recommendedName>
</protein>
<evidence type="ECO:0000256" key="9">
    <source>
        <dbReference type="ARBA" id="ARBA00023004"/>
    </source>
</evidence>
<feature type="transmembrane region" description="Helical" evidence="13">
    <location>
        <begin position="76"/>
        <end position="100"/>
    </location>
</feature>
<accession>A0A8B6X7W1</accession>
<dbReference type="SUPFAM" id="SSF81343">
    <property type="entry name" value="Fumarate reductase respiratory complex transmembrane subunits"/>
    <property type="match status" value="1"/>
</dbReference>
<dbReference type="GO" id="GO:0009055">
    <property type="term" value="F:electron transfer activity"/>
    <property type="evidence" value="ECO:0007669"/>
    <property type="project" value="InterPro"/>
</dbReference>
<dbReference type="OrthoDB" id="9799441at2"/>
<dbReference type="NCBIfam" id="TIGR02970">
    <property type="entry name" value="succ_dehyd_cytB"/>
    <property type="match status" value="1"/>
</dbReference>
<dbReference type="Gene3D" id="1.20.1300.10">
    <property type="entry name" value="Fumarate reductase/succinate dehydrogenase, transmembrane subunit"/>
    <property type="match status" value="1"/>
</dbReference>
<dbReference type="InterPro" id="IPR034804">
    <property type="entry name" value="SQR/QFR_C/D"/>
</dbReference>
<dbReference type="Pfam" id="PF01127">
    <property type="entry name" value="Sdh_cyt"/>
    <property type="match status" value="1"/>
</dbReference>
<keyword evidence="10 13" id="KW-0472">Membrane</keyword>
<feature type="transmembrane region" description="Helical" evidence="13">
    <location>
        <begin position="34"/>
        <end position="55"/>
    </location>
</feature>
<evidence type="ECO:0000256" key="11">
    <source>
        <dbReference type="ARBA" id="ARBA00025912"/>
    </source>
</evidence>
<dbReference type="PANTHER" id="PTHR10978:SF5">
    <property type="entry name" value="SUCCINATE DEHYDROGENASE CYTOCHROME B560 SUBUNIT, MITOCHONDRIAL"/>
    <property type="match status" value="1"/>
</dbReference>
<dbReference type="RefSeq" id="WP_028313020.1">
    <property type="nucleotide sequence ID" value="NZ_KI519500.1"/>
</dbReference>
<comment type="cofactor">
    <cofactor evidence="12">
        <name>heme</name>
        <dbReference type="ChEBI" id="CHEBI:30413"/>
    </cofactor>
    <text evidence="12">The heme is bound between the two transmembrane subunits.</text>
</comment>
<evidence type="ECO:0000256" key="10">
    <source>
        <dbReference type="ARBA" id="ARBA00023136"/>
    </source>
</evidence>
<dbReference type="GO" id="GO:0006099">
    <property type="term" value="P:tricarboxylic acid cycle"/>
    <property type="evidence" value="ECO:0007669"/>
    <property type="project" value="InterPro"/>
</dbReference>
<dbReference type="CDD" id="cd03499">
    <property type="entry name" value="SQR_TypeC_SdhC"/>
    <property type="match status" value="1"/>
</dbReference>
<sequence length="138" mass="15290">MAEATTSRQRPEFRNIHVSDISKYRLPLAGRLSILHRITGAMLFLALPVVLLPLFEKSLTSELSFEAYREIASGPIVKLILLVLSWGYLHHMCAGVRYLLLDLHVGIDKESSRKSAAAVFAVSIALTVLVALKIFGVF</sequence>
<evidence type="ECO:0000256" key="5">
    <source>
        <dbReference type="ARBA" id="ARBA00022617"/>
    </source>
</evidence>
<keyword evidence="5 12" id="KW-0349">Heme</keyword>
<dbReference type="PIRSF" id="PIRSF000178">
    <property type="entry name" value="SDH_cyt_b560"/>
    <property type="match status" value="1"/>
</dbReference>
<keyword evidence="9 12" id="KW-0408">Iron</keyword>
<keyword evidence="6 13" id="KW-0812">Transmembrane</keyword>
<evidence type="ECO:0000313" key="15">
    <source>
        <dbReference type="RefSeq" id="WP_028313020.1"/>
    </source>
</evidence>
<dbReference type="AlphaFoldDB" id="A0A8B6X7W1"/>
<comment type="function">
    <text evidence="1">Membrane-anchoring subunit of succinate dehydrogenase (SDH).</text>
</comment>
<evidence type="ECO:0000256" key="12">
    <source>
        <dbReference type="PIRSR" id="PIRSR000178-1"/>
    </source>
</evidence>
<comment type="subcellular location">
    <subcellularLocation>
        <location evidence="2">Membrane</location>
    </subcellularLocation>
</comment>
<organism evidence="14 15">
    <name type="scientific">Derxia gummosa DSM 723</name>
    <dbReference type="NCBI Taxonomy" id="1121388"/>
    <lineage>
        <taxon>Bacteria</taxon>
        <taxon>Pseudomonadati</taxon>
        <taxon>Pseudomonadota</taxon>
        <taxon>Betaproteobacteria</taxon>
        <taxon>Burkholderiales</taxon>
        <taxon>Alcaligenaceae</taxon>
        <taxon>Derxia</taxon>
    </lineage>
</organism>
<comment type="subunit">
    <text evidence="11">Part of an enzyme complex containing four subunits: a flavoprotein, an iron-sulfur protein, plus two membrane-anchoring proteins, SdhC and SdhD. The complex can form homotrimers.</text>
</comment>
<evidence type="ECO:0000256" key="3">
    <source>
        <dbReference type="ARBA" id="ARBA00007244"/>
    </source>
</evidence>
<dbReference type="Proteomes" id="UP000675920">
    <property type="component" value="Unplaced"/>
</dbReference>
<dbReference type="GO" id="GO:0046872">
    <property type="term" value="F:metal ion binding"/>
    <property type="evidence" value="ECO:0007669"/>
    <property type="project" value="UniProtKB-KW"/>
</dbReference>
<evidence type="ECO:0000256" key="8">
    <source>
        <dbReference type="ARBA" id="ARBA00022989"/>
    </source>
</evidence>
<name>A0A8B6X7W1_9BURK</name>
<evidence type="ECO:0000256" key="13">
    <source>
        <dbReference type="SAM" id="Phobius"/>
    </source>
</evidence>
<feature type="transmembrane region" description="Helical" evidence="13">
    <location>
        <begin position="115"/>
        <end position="135"/>
    </location>
</feature>
<keyword evidence="14" id="KW-1185">Reference proteome</keyword>
<evidence type="ECO:0000256" key="2">
    <source>
        <dbReference type="ARBA" id="ARBA00004370"/>
    </source>
</evidence>
<keyword evidence="8 13" id="KW-1133">Transmembrane helix</keyword>
<evidence type="ECO:0000256" key="1">
    <source>
        <dbReference type="ARBA" id="ARBA00004050"/>
    </source>
</evidence>
<dbReference type="InterPro" id="IPR000701">
    <property type="entry name" value="SuccDH_FuR_B_TM-su"/>
</dbReference>
<dbReference type="InterPro" id="IPR014314">
    <property type="entry name" value="Succ_DH_cytb556"/>
</dbReference>
<keyword evidence="7 12" id="KW-0479">Metal-binding</keyword>
<evidence type="ECO:0000256" key="6">
    <source>
        <dbReference type="ARBA" id="ARBA00022692"/>
    </source>
</evidence>
<proteinExistence type="inferred from homology"/>
<evidence type="ECO:0000256" key="7">
    <source>
        <dbReference type="ARBA" id="ARBA00022723"/>
    </source>
</evidence>
<dbReference type="GO" id="GO:0005886">
    <property type="term" value="C:plasma membrane"/>
    <property type="evidence" value="ECO:0007669"/>
    <property type="project" value="TreeGrafter"/>
</dbReference>
<evidence type="ECO:0000256" key="4">
    <source>
        <dbReference type="ARBA" id="ARBA00020076"/>
    </source>
</evidence>